<dbReference type="EMBL" id="CP159534">
    <property type="protein sequence ID" value="XCJ75134.1"/>
    <property type="molecule type" value="Genomic_DNA"/>
</dbReference>
<feature type="domain" description="Amidohydrolase-related" evidence="7">
    <location>
        <begin position="71"/>
        <end position="357"/>
    </location>
</feature>
<evidence type="ECO:0000313" key="9">
    <source>
        <dbReference type="EMBL" id="XCJ75134.1"/>
    </source>
</evidence>
<dbReference type="AlphaFoldDB" id="A0AAU8J2V3"/>
<dbReference type="RefSeq" id="WP_353946568.1">
    <property type="nucleotide sequence ID" value="NZ_CP159534.1"/>
</dbReference>
<proteinExistence type="inferred from homology"/>
<gene>
    <name evidence="6" type="primary">ade</name>
    <name evidence="9" type="ORF">ABII15_36485</name>
</gene>
<evidence type="ECO:0000256" key="5">
    <source>
        <dbReference type="ARBA" id="ARBA00047720"/>
    </source>
</evidence>
<dbReference type="Pfam" id="PF01979">
    <property type="entry name" value="Amidohydro_1"/>
    <property type="match status" value="1"/>
</dbReference>
<reference evidence="9" key="1">
    <citation type="submission" date="2024-06" db="EMBL/GenBank/DDBJ databases">
        <title>Streptomyces sp. strain HUAS MG91 genome sequences.</title>
        <authorList>
            <person name="Mo P."/>
        </authorList>
    </citation>
    <scope>NUCLEOTIDE SEQUENCE</scope>
    <source>
        <strain evidence="9">HUAS MG91</strain>
    </source>
</reference>
<dbReference type="Pfam" id="PF13382">
    <property type="entry name" value="Adenine_deam_C"/>
    <property type="match status" value="1"/>
</dbReference>
<keyword evidence="4 6" id="KW-0464">Manganese</keyword>
<feature type="domain" description="Adenine deaminase C-terminal" evidence="8">
    <location>
        <begin position="416"/>
        <end position="579"/>
    </location>
</feature>
<evidence type="ECO:0000256" key="3">
    <source>
        <dbReference type="ARBA" id="ARBA00022801"/>
    </source>
</evidence>
<dbReference type="InterPro" id="IPR006679">
    <property type="entry name" value="Adenine_deam"/>
</dbReference>
<evidence type="ECO:0000256" key="4">
    <source>
        <dbReference type="ARBA" id="ARBA00023211"/>
    </source>
</evidence>
<dbReference type="KEGG" id="stac:ABII15_36485"/>
<evidence type="ECO:0000256" key="6">
    <source>
        <dbReference type="HAMAP-Rule" id="MF_01518"/>
    </source>
</evidence>
<dbReference type="GO" id="GO:0000034">
    <property type="term" value="F:adenine deaminase activity"/>
    <property type="evidence" value="ECO:0007669"/>
    <property type="project" value="UniProtKB-UniRule"/>
</dbReference>
<protein>
    <recommendedName>
        <fullName evidence="2 6">Adenine deaminase</fullName>
        <shortName evidence="6">Adenase</shortName>
        <shortName evidence="6">Adenine aminase</shortName>
        <ecNumber evidence="2 6">3.5.4.2</ecNumber>
    </recommendedName>
</protein>
<comment type="cofactor">
    <cofactor evidence="6">
        <name>Mn(2+)</name>
        <dbReference type="ChEBI" id="CHEBI:29035"/>
    </cofactor>
</comment>
<evidence type="ECO:0000256" key="2">
    <source>
        <dbReference type="ARBA" id="ARBA00012782"/>
    </source>
</evidence>
<dbReference type="InterPro" id="IPR011059">
    <property type="entry name" value="Metal-dep_hydrolase_composite"/>
</dbReference>
<comment type="catalytic activity">
    <reaction evidence="5 6">
        <text>adenine + H2O + H(+) = hypoxanthine + NH4(+)</text>
        <dbReference type="Rhea" id="RHEA:23688"/>
        <dbReference type="ChEBI" id="CHEBI:15377"/>
        <dbReference type="ChEBI" id="CHEBI:15378"/>
        <dbReference type="ChEBI" id="CHEBI:16708"/>
        <dbReference type="ChEBI" id="CHEBI:17368"/>
        <dbReference type="ChEBI" id="CHEBI:28938"/>
        <dbReference type="EC" id="3.5.4.2"/>
    </reaction>
</comment>
<dbReference type="InterPro" id="IPR032466">
    <property type="entry name" value="Metal_Hydrolase"/>
</dbReference>
<keyword evidence="3 6" id="KW-0378">Hydrolase</keyword>
<dbReference type="Gene3D" id="2.30.40.10">
    <property type="entry name" value="Urease, subunit C, domain 1"/>
    <property type="match status" value="1"/>
</dbReference>
<organism evidence="9">
    <name type="scientific">Streptomyces tabacisoli</name>
    <dbReference type="NCBI Taxonomy" id="3156398"/>
    <lineage>
        <taxon>Bacteria</taxon>
        <taxon>Bacillati</taxon>
        <taxon>Actinomycetota</taxon>
        <taxon>Actinomycetes</taxon>
        <taxon>Kitasatosporales</taxon>
        <taxon>Streptomycetaceae</taxon>
        <taxon>Streptomyces</taxon>
    </lineage>
</organism>
<dbReference type="PANTHER" id="PTHR11113:SF2">
    <property type="entry name" value="ADENINE DEAMINASE"/>
    <property type="match status" value="1"/>
</dbReference>
<dbReference type="SUPFAM" id="SSF51556">
    <property type="entry name" value="Metallo-dependent hydrolases"/>
    <property type="match status" value="1"/>
</dbReference>
<dbReference type="HAMAP" id="MF_01518">
    <property type="entry name" value="Adenine_deamin"/>
    <property type="match status" value="1"/>
</dbReference>
<name>A0AAU8J2V3_9ACTN</name>
<accession>A0AAU8J2V3</accession>
<dbReference type="EC" id="3.5.4.2" evidence="2 6"/>
<dbReference type="GO" id="GO:0006146">
    <property type="term" value="P:adenine catabolic process"/>
    <property type="evidence" value="ECO:0007669"/>
    <property type="project" value="InterPro"/>
</dbReference>
<dbReference type="InterPro" id="IPR006680">
    <property type="entry name" value="Amidohydro-rel"/>
</dbReference>
<evidence type="ECO:0000259" key="8">
    <source>
        <dbReference type="Pfam" id="PF13382"/>
    </source>
</evidence>
<evidence type="ECO:0000256" key="1">
    <source>
        <dbReference type="ARBA" id="ARBA00006773"/>
    </source>
</evidence>
<dbReference type="PANTHER" id="PTHR11113">
    <property type="entry name" value="N-ACETYLGLUCOSAMINE-6-PHOSPHATE DEACETYLASE"/>
    <property type="match status" value="1"/>
</dbReference>
<evidence type="ECO:0000259" key="7">
    <source>
        <dbReference type="Pfam" id="PF01979"/>
    </source>
</evidence>
<comment type="similarity">
    <text evidence="1 6">Belongs to the metallo-dependent hydrolases superfamily. Adenine deaminase family.</text>
</comment>
<dbReference type="Gene3D" id="3.20.20.140">
    <property type="entry name" value="Metal-dependent hydrolases"/>
    <property type="match status" value="1"/>
</dbReference>
<dbReference type="SUPFAM" id="SSF51338">
    <property type="entry name" value="Composite domain of metallo-dependent hydrolases"/>
    <property type="match status" value="1"/>
</dbReference>
<dbReference type="InterPro" id="IPR026912">
    <property type="entry name" value="Adenine_deam_C"/>
</dbReference>
<sequence>MNHPSLRTLIDASEGVVKADRIIKGGQLVNVCTGEIYPADVAITGDRVAATGDVSAYEGPDTEFVDATGKYLTPGLIDGHLHLECSKLSVTMFADAAVRFGTTSVVSGLDQFLVVAGPEGVREALREADASPMKIFWGAPFKTPYTLPETTVGFRFGPEDHAEAQGGADCFGVWETVAEFVLNRDEKVLQALELAHRNRLPIFGCAPMAAQTTINALSAAGVRLDHESYTAEEALEKLRAGMSLLIRESSVAHFMNENVRTITEFGAQSRRVGLCTDDMHVADILREGHLDKLVRMAIKAGVKPVEAIQMATLNCAEMYRIDHLVGSITPGRYADVLIVDSPESFVVERVFSRGELVAEDGRTVKAPQAPERTAALSPAFQVAPVSADGIGVAAEGATADVLVVEMDRTVPFVRKGVPMTLPVEDGTVRADLAQDALYVTVSERYGKNDGATVTAMINGFGLRSGAIASSAAPDDNNIICVGADRADMALAINHLSEHGGGQVVVDGGEIKEFLALPVAGIVADLVPEEMAAAEDRLEAAARALGCALPSAFGYLIFLEITAIPEYAVTDLGVVNYHTQDVVDILQPATAAAN</sequence>